<protein>
    <submittedName>
        <fullName evidence="4">Tyrosine recombinase XerC</fullName>
    </submittedName>
</protein>
<dbReference type="InterPro" id="IPR010998">
    <property type="entry name" value="Integrase_recombinase_N"/>
</dbReference>
<sequence length="377" mass="43457">MTDDYDSTGNALRDEIGAAFGRERDPLSVYESTFEALAVDPFEVFLKCGLEPDDPAPRTTQAYQQLIDEWTRHMSSVGRHPACPSEDHILRYVENCLSTRELKPVTIRTRLHRLNRVYRYWQADSVFPHDPGYNPFEYVFATTDLSQPPSKDPPRISPTRLGEIVRTITDVRDRLIVVLQLKLGLRAGEVSNLRLANLAVDHEELNTAYPGLGTTPIVEDLSQGVYIPSRYEEPGNKSHRARLLPLDDEVYQSLVQHLLVRPDTGSQWVFQSHTTASQITPEAINRVWTSVFRPEYDETDVHRAVTSHYGRHRFSTYWQVECEIPRELVQYMRGDRIESADPNRETIDSYIHTYYEDIETVYLENMYSLGLSTEFSL</sequence>
<dbReference type="OrthoDB" id="210067at2157"/>
<evidence type="ECO:0000313" key="4">
    <source>
        <dbReference type="EMBL" id="CQR51445.1"/>
    </source>
</evidence>
<dbReference type="Pfam" id="PF00589">
    <property type="entry name" value="Phage_integrase"/>
    <property type="match status" value="1"/>
</dbReference>
<dbReference type="AlphaFoldDB" id="A0A0D6JTK9"/>
<dbReference type="PANTHER" id="PTHR30349:SF92">
    <property type="entry name" value="SITE-SPECIFIC RECOMBINASE"/>
    <property type="match status" value="1"/>
</dbReference>
<gene>
    <name evidence="4" type="primary">xerC_13</name>
    <name evidence="4" type="ORF">BN996_02759</name>
</gene>
<dbReference type="CDD" id="cd00397">
    <property type="entry name" value="DNA_BRE_C"/>
    <property type="match status" value="1"/>
</dbReference>
<dbReference type="InterPro" id="IPR011010">
    <property type="entry name" value="DNA_brk_join_enz"/>
</dbReference>
<dbReference type="InterPro" id="IPR013762">
    <property type="entry name" value="Integrase-like_cat_sf"/>
</dbReference>
<organism evidence="4 5">
    <name type="scientific">Haloferax massiliensis</name>
    <dbReference type="NCBI Taxonomy" id="1476858"/>
    <lineage>
        <taxon>Archaea</taxon>
        <taxon>Methanobacteriati</taxon>
        <taxon>Methanobacteriota</taxon>
        <taxon>Stenosarchaea group</taxon>
        <taxon>Halobacteria</taxon>
        <taxon>Halobacteriales</taxon>
        <taxon>Haloferacaceae</taxon>
        <taxon>Haloferax</taxon>
    </lineage>
</organism>
<evidence type="ECO:0000313" key="5">
    <source>
        <dbReference type="Proteomes" id="UP000198902"/>
    </source>
</evidence>
<evidence type="ECO:0000259" key="3">
    <source>
        <dbReference type="PROSITE" id="PS51898"/>
    </source>
</evidence>
<keyword evidence="2" id="KW-0233">DNA recombination</keyword>
<reference evidence="5" key="1">
    <citation type="submission" date="2015-03" db="EMBL/GenBank/DDBJ databases">
        <authorList>
            <person name="Urmite Genomes"/>
        </authorList>
    </citation>
    <scope>NUCLEOTIDE SEQUENCE [LARGE SCALE GENOMIC DNA]</scope>
    <source>
        <strain evidence="5">Arc-Hr</strain>
    </source>
</reference>
<dbReference type="GO" id="GO:0003677">
    <property type="term" value="F:DNA binding"/>
    <property type="evidence" value="ECO:0007669"/>
    <property type="project" value="UniProtKB-KW"/>
</dbReference>
<accession>A0A0D6JTK9</accession>
<dbReference type="RefSeq" id="WP_089779789.1">
    <property type="nucleotide sequence ID" value="NZ_CABLRR010000002.1"/>
</dbReference>
<dbReference type="Gene3D" id="1.10.443.10">
    <property type="entry name" value="Intergrase catalytic core"/>
    <property type="match status" value="1"/>
</dbReference>
<dbReference type="InterPro" id="IPR002104">
    <property type="entry name" value="Integrase_catalytic"/>
</dbReference>
<dbReference type="Gene3D" id="1.10.150.130">
    <property type="match status" value="1"/>
</dbReference>
<evidence type="ECO:0000256" key="2">
    <source>
        <dbReference type="ARBA" id="ARBA00023172"/>
    </source>
</evidence>
<dbReference type="PANTHER" id="PTHR30349">
    <property type="entry name" value="PHAGE INTEGRASE-RELATED"/>
    <property type="match status" value="1"/>
</dbReference>
<dbReference type="Proteomes" id="UP000198902">
    <property type="component" value="Unassembled WGS sequence"/>
</dbReference>
<dbReference type="EMBL" id="CSTE01000002">
    <property type="protein sequence ID" value="CQR51445.1"/>
    <property type="molecule type" value="Genomic_DNA"/>
</dbReference>
<evidence type="ECO:0000256" key="1">
    <source>
        <dbReference type="ARBA" id="ARBA00023125"/>
    </source>
</evidence>
<dbReference type="GO" id="GO:0015074">
    <property type="term" value="P:DNA integration"/>
    <property type="evidence" value="ECO:0007669"/>
    <property type="project" value="InterPro"/>
</dbReference>
<feature type="domain" description="Tyr recombinase" evidence="3">
    <location>
        <begin position="151"/>
        <end position="363"/>
    </location>
</feature>
<keyword evidence="1" id="KW-0238">DNA-binding</keyword>
<dbReference type="PROSITE" id="PS51898">
    <property type="entry name" value="TYR_RECOMBINASE"/>
    <property type="match status" value="1"/>
</dbReference>
<name>A0A0D6JTK9_9EURY</name>
<keyword evidence="5" id="KW-1185">Reference proteome</keyword>
<dbReference type="InterPro" id="IPR050090">
    <property type="entry name" value="Tyrosine_recombinase_XerCD"/>
</dbReference>
<dbReference type="SUPFAM" id="SSF56349">
    <property type="entry name" value="DNA breaking-rejoining enzymes"/>
    <property type="match status" value="1"/>
</dbReference>
<proteinExistence type="predicted"/>
<dbReference type="GO" id="GO:0006310">
    <property type="term" value="P:DNA recombination"/>
    <property type="evidence" value="ECO:0007669"/>
    <property type="project" value="UniProtKB-KW"/>
</dbReference>